<dbReference type="Proteomes" id="UP001052655">
    <property type="component" value="Unassembled WGS sequence"/>
</dbReference>
<evidence type="ECO:0000256" key="1">
    <source>
        <dbReference type="SAM" id="MobiDB-lite"/>
    </source>
</evidence>
<sequence>MTAGPGPPSPDPRTGPGRAASSHAGRAESLSLSGVLASQRPYRREHRRQQQERPRPRHRRAPLVNAKTAPDGERLAEGLRRVIEAARATGGAP</sequence>
<dbReference type="EMBL" id="BNDX01000008">
    <property type="protein sequence ID" value="GHI30791.1"/>
    <property type="molecule type" value="Genomic_DNA"/>
</dbReference>
<gene>
    <name evidence="2" type="ORF">Sdagh_25210</name>
</gene>
<comment type="caution">
    <text evidence="2">The sequence shown here is derived from an EMBL/GenBank/DDBJ whole genome shotgun (WGS) entry which is preliminary data.</text>
</comment>
<name>A0ABQ3Q0J3_9ACTN</name>
<evidence type="ECO:0000313" key="2">
    <source>
        <dbReference type="EMBL" id="GHI30791.1"/>
    </source>
</evidence>
<proteinExistence type="predicted"/>
<reference evidence="2" key="1">
    <citation type="submission" date="2024-05" db="EMBL/GenBank/DDBJ databases">
        <title>Whole genome shotgun sequence of Streptomyces daghestanicus NBRC 12762.</title>
        <authorList>
            <person name="Komaki H."/>
            <person name="Tamura T."/>
        </authorList>
    </citation>
    <scope>NUCLEOTIDE SEQUENCE</scope>
    <source>
        <strain evidence="2">NBRC 12762</strain>
    </source>
</reference>
<feature type="compositionally biased region" description="Pro residues" evidence="1">
    <location>
        <begin position="1"/>
        <end position="13"/>
    </location>
</feature>
<organism evidence="2 3">
    <name type="scientific">Streptomyces daghestanicus</name>
    <dbReference type="NCBI Taxonomy" id="66885"/>
    <lineage>
        <taxon>Bacteria</taxon>
        <taxon>Bacillati</taxon>
        <taxon>Actinomycetota</taxon>
        <taxon>Actinomycetes</taxon>
        <taxon>Kitasatosporales</taxon>
        <taxon>Streptomycetaceae</taxon>
        <taxon>Streptomyces</taxon>
    </lineage>
</organism>
<evidence type="ECO:0000313" key="3">
    <source>
        <dbReference type="Proteomes" id="UP001052655"/>
    </source>
</evidence>
<accession>A0ABQ3Q0J3</accession>
<keyword evidence="3" id="KW-1185">Reference proteome</keyword>
<protein>
    <submittedName>
        <fullName evidence="2">Uncharacterized protein</fullName>
    </submittedName>
</protein>
<feature type="region of interest" description="Disordered" evidence="1">
    <location>
        <begin position="1"/>
        <end position="76"/>
    </location>
</feature>